<sequence length="624" mass="72028">MFDVLFGWRKASKCKKLIKRIQCRLKLLKNKRCSIVRQLREDVAQLVKIGYEDIAFNRAEHLFRDETLVAVYELLDSFCEFITIHLPYIRRHKDCPNDINEAVSSLIFASARCGDLPELRGIRKLFGERYGRSFEMTALELLPGNLVNLQVKEKLSIMSVPDEVKFRLVEEIAREYYLQTEVFALEYTSMVQQQGKVQGLQLPSPRRSDVFPNDVSKSSSNMEVKSIFVDSASGRTDKNLPFDSRLHFDTISDSTSPPVQQSSPDVQDFPQYKKAETVLQTPVAQGSRESQKIGRAYTTSPRCKEEQKPVTSSPESLPQLPEEMIVYVDDIQEIQSPITEEGSSQDQRMFKFKSSPVPRNGKDFCHFESGDESETGNERRPSRSCRHGIDTVKKRHRRRSISREHRSVSEKDIDSLIYYYDKPSKRDSIHKQASAYSPSKDHRHSQKREKQCTPNHQCFHFDEDCSLNHPCYRCPDDSRDNHKVPPQKPNSRNTIPQGHFQDVAAESDTEMEWYTFHDKPRRRSCEFGEMRMSGNTREFDVASNGSTPSTANSPLIRKQGKPPYLRAMTMPQERSKDGQTDNCLRSKSFPIQSPNHVHPKLPDYDDIAEKFMALKKQNLKNRCH</sequence>
<dbReference type="Proteomes" id="UP001141552">
    <property type="component" value="Unassembled WGS sequence"/>
</dbReference>
<evidence type="ECO:0008006" key="5">
    <source>
        <dbReference type="Google" id="ProtNLM"/>
    </source>
</evidence>
<comment type="similarity">
    <text evidence="1">Belongs to the IST1 family.</text>
</comment>
<dbReference type="Gene3D" id="1.20.1260.60">
    <property type="entry name" value="Vacuolar protein sorting-associated protein Ist1"/>
    <property type="match status" value="1"/>
</dbReference>
<feature type="region of interest" description="Disordered" evidence="2">
    <location>
        <begin position="427"/>
        <end position="448"/>
    </location>
</feature>
<proteinExistence type="inferred from homology"/>
<evidence type="ECO:0000256" key="2">
    <source>
        <dbReference type="SAM" id="MobiDB-lite"/>
    </source>
</evidence>
<dbReference type="EMBL" id="JAKUCV010006791">
    <property type="protein sequence ID" value="KAJ4825866.1"/>
    <property type="molecule type" value="Genomic_DNA"/>
</dbReference>
<dbReference type="Pfam" id="PF03398">
    <property type="entry name" value="Ist1"/>
    <property type="match status" value="1"/>
</dbReference>
<feature type="region of interest" description="Disordered" evidence="2">
    <location>
        <begin position="478"/>
        <end position="498"/>
    </location>
</feature>
<feature type="region of interest" description="Disordered" evidence="2">
    <location>
        <begin position="280"/>
        <end position="317"/>
    </location>
</feature>
<feature type="compositionally biased region" description="Basic and acidic residues" evidence="2">
    <location>
        <begin position="376"/>
        <end position="385"/>
    </location>
</feature>
<dbReference type="PANTHER" id="PTHR12161:SF44">
    <property type="entry name" value="REGULATOR OF VPS4 ACTIVITY IN THE MVB PATHWAY PROTEIN"/>
    <property type="match status" value="1"/>
</dbReference>
<keyword evidence="4" id="KW-1185">Reference proteome</keyword>
<feature type="region of interest" description="Disordered" evidence="2">
    <location>
        <begin position="361"/>
        <end position="385"/>
    </location>
</feature>
<dbReference type="FunFam" id="1.20.1260.60:FF:000002">
    <property type="entry name" value="Vacuolar protein sorting-associated protein IST1"/>
    <property type="match status" value="1"/>
</dbReference>
<dbReference type="InterPro" id="IPR005061">
    <property type="entry name" value="Ist1"/>
</dbReference>
<feature type="compositionally biased region" description="Polar residues" evidence="2">
    <location>
        <begin position="543"/>
        <end position="553"/>
    </location>
</feature>
<evidence type="ECO:0000313" key="3">
    <source>
        <dbReference type="EMBL" id="KAJ4825866.1"/>
    </source>
</evidence>
<reference evidence="3" key="1">
    <citation type="submission" date="2022-02" db="EMBL/GenBank/DDBJ databases">
        <authorList>
            <person name="Henning P.M."/>
            <person name="McCubbin A.G."/>
            <person name="Shore J.S."/>
        </authorList>
    </citation>
    <scope>NUCLEOTIDE SEQUENCE</scope>
    <source>
        <strain evidence="3">F60SS</strain>
        <tissue evidence="3">Leaves</tissue>
    </source>
</reference>
<dbReference type="PANTHER" id="PTHR12161">
    <property type="entry name" value="IST1 FAMILY MEMBER"/>
    <property type="match status" value="1"/>
</dbReference>
<accession>A0A9Q0F6R7</accession>
<protein>
    <recommendedName>
        <fullName evidence="5">IST1-like protein</fullName>
    </recommendedName>
</protein>
<dbReference type="AlphaFoldDB" id="A0A9Q0F6R7"/>
<dbReference type="InterPro" id="IPR042277">
    <property type="entry name" value="IST1-like"/>
</dbReference>
<feature type="region of interest" description="Disordered" evidence="2">
    <location>
        <begin position="538"/>
        <end position="559"/>
    </location>
</feature>
<dbReference type="OrthoDB" id="29853at2759"/>
<gene>
    <name evidence="3" type="ORF">Tsubulata_024315</name>
</gene>
<reference evidence="3" key="2">
    <citation type="journal article" date="2023" name="Plants (Basel)">
        <title>Annotation of the Turnera subulata (Passifloraceae) Draft Genome Reveals the S-Locus Evolved after the Divergence of Turneroideae from Passifloroideae in a Stepwise Manner.</title>
        <authorList>
            <person name="Henning P.M."/>
            <person name="Roalson E.H."/>
            <person name="Mir W."/>
            <person name="McCubbin A.G."/>
            <person name="Shore J.S."/>
        </authorList>
    </citation>
    <scope>NUCLEOTIDE SEQUENCE</scope>
    <source>
        <strain evidence="3">F60SS</strain>
    </source>
</reference>
<comment type="caution">
    <text evidence="3">The sequence shown here is derived from an EMBL/GenBank/DDBJ whole genome shotgun (WGS) entry which is preliminary data.</text>
</comment>
<name>A0A9Q0F6R7_9ROSI</name>
<dbReference type="GO" id="GO:0015031">
    <property type="term" value="P:protein transport"/>
    <property type="evidence" value="ECO:0007669"/>
    <property type="project" value="InterPro"/>
</dbReference>
<evidence type="ECO:0000256" key="1">
    <source>
        <dbReference type="ARBA" id="ARBA00005536"/>
    </source>
</evidence>
<evidence type="ECO:0000313" key="4">
    <source>
        <dbReference type="Proteomes" id="UP001141552"/>
    </source>
</evidence>
<organism evidence="3 4">
    <name type="scientific">Turnera subulata</name>
    <dbReference type="NCBI Taxonomy" id="218843"/>
    <lineage>
        <taxon>Eukaryota</taxon>
        <taxon>Viridiplantae</taxon>
        <taxon>Streptophyta</taxon>
        <taxon>Embryophyta</taxon>
        <taxon>Tracheophyta</taxon>
        <taxon>Spermatophyta</taxon>
        <taxon>Magnoliopsida</taxon>
        <taxon>eudicotyledons</taxon>
        <taxon>Gunneridae</taxon>
        <taxon>Pentapetalae</taxon>
        <taxon>rosids</taxon>
        <taxon>fabids</taxon>
        <taxon>Malpighiales</taxon>
        <taxon>Passifloraceae</taxon>
        <taxon>Turnera</taxon>
    </lineage>
</organism>